<dbReference type="InterPro" id="IPR024225">
    <property type="entry name" value="cAMP-PdiesteraseII_CS"/>
</dbReference>
<evidence type="ECO:0000313" key="5">
    <source>
        <dbReference type="EMBL" id="GAA3960176.1"/>
    </source>
</evidence>
<dbReference type="PIRSF" id="PIRSF000962">
    <property type="entry name" value="Cyc_nuc_PDEase"/>
    <property type="match status" value="1"/>
</dbReference>
<accession>A0ABP7P5T4</accession>
<evidence type="ECO:0000256" key="3">
    <source>
        <dbReference type="ARBA" id="ARBA00025762"/>
    </source>
</evidence>
<evidence type="ECO:0000256" key="4">
    <source>
        <dbReference type="PIRNR" id="PIRNR000962"/>
    </source>
</evidence>
<dbReference type="SUPFAM" id="SSF56281">
    <property type="entry name" value="Metallo-hydrolase/oxidoreductase"/>
    <property type="match status" value="1"/>
</dbReference>
<reference evidence="6" key="1">
    <citation type="journal article" date="2019" name="Int. J. Syst. Evol. Microbiol.">
        <title>The Global Catalogue of Microorganisms (GCM) 10K type strain sequencing project: providing services to taxonomists for standard genome sequencing and annotation.</title>
        <authorList>
            <consortium name="The Broad Institute Genomics Platform"/>
            <consortium name="The Broad Institute Genome Sequencing Center for Infectious Disease"/>
            <person name="Wu L."/>
            <person name="Ma J."/>
        </authorList>
    </citation>
    <scope>NUCLEOTIDE SEQUENCE [LARGE SCALE GENOMIC DNA]</scope>
    <source>
        <strain evidence="6">JCM 16601</strain>
    </source>
</reference>
<name>A0ABP7P5T4_9SPHI</name>
<dbReference type="Gene3D" id="3.60.15.10">
    <property type="entry name" value="Ribonuclease Z/Hydroxyacylglutathione hydrolase-like"/>
    <property type="match status" value="1"/>
</dbReference>
<dbReference type="PANTHER" id="PTHR28283">
    <property type="entry name" value="3',5'-CYCLIC-NUCLEOTIDE PHOSPHODIESTERASE 1"/>
    <property type="match status" value="1"/>
</dbReference>
<proteinExistence type="inferred from homology"/>
<keyword evidence="2 4" id="KW-0114">cAMP</keyword>
<dbReference type="Proteomes" id="UP001500742">
    <property type="component" value="Unassembled WGS sequence"/>
</dbReference>
<keyword evidence="1 4" id="KW-0378">Hydrolase</keyword>
<keyword evidence="6" id="KW-1185">Reference proteome</keyword>
<comment type="caution">
    <text evidence="5">The sequence shown here is derived from an EMBL/GenBank/DDBJ whole genome shotgun (WGS) entry which is preliminary data.</text>
</comment>
<dbReference type="Pfam" id="PF02112">
    <property type="entry name" value="PDEase_II"/>
    <property type="match status" value="1"/>
</dbReference>
<sequence length="328" mass="36237">MAFEKLPVMTRKYTSIIIVLVWLLPFFSSAQVTNKPAFRLVPLGVLGGIDESNLSAYMLAANGTNNYICLDAGTLHAGIKKAIENKAFGVPTEKVLRQYIKGYFISHAHLDHLAGLIINSPDDSTKNIYGLQSTLETLKTHYFTWASWANFADQGEAPALKKFRYQPLTPGTETAIANTDMKVQAFPLSHSNLTSTAFLIHSANAYALYLGDTGADAIEKSTNLQNLWQAIAPLIKTKQLKAIMIEVSFPDEQPDKTLFGHLTPHWLMVEMDKLAALTGTDAIKGLDIVVTHLKPPANSIVKIKTELKLENKLQLNLIYPQQGKPLTF</sequence>
<comment type="similarity">
    <text evidence="3 4">Belongs to the cyclic nucleotide phosphodiesterase class-II family.</text>
</comment>
<dbReference type="CDD" id="cd07735">
    <property type="entry name" value="class_II_PDE_MBL-fold"/>
    <property type="match status" value="1"/>
</dbReference>
<evidence type="ECO:0000313" key="6">
    <source>
        <dbReference type="Proteomes" id="UP001500742"/>
    </source>
</evidence>
<evidence type="ECO:0000256" key="1">
    <source>
        <dbReference type="ARBA" id="ARBA00022801"/>
    </source>
</evidence>
<dbReference type="PANTHER" id="PTHR28283:SF1">
    <property type="entry name" value="3',5'-CYCLIC-NUCLEOTIDE PHOSPHODIESTERASE 1"/>
    <property type="match status" value="1"/>
</dbReference>
<dbReference type="InterPro" id="IPR036866">
    <property type="entry name" value="RibonucZ/Hydroxyglut_hydro"/>
</dbReference>
<dbReference type="RefSeq" id="WP_259090810.1">
    <property type="nucleotide sequence ID" value="NZ_BAAAZC010000004.1"/>
</dbReference>
<evidence type="ECO:0000256" key="2">
    <source>
        <dbReference type="ARBA" id="ARBA00023149"/>
    </source>
</evidence>
<dbReference type="PROSITE" id="PS00607">
    <property type="entry name" value="PDEASE_II"/>
    <property type="match status" value="1"/>
</dbReference>
<organism evidence="5 6">
    <name type="scientific">Mucilaginibacter dorajii</name>
    <dbReference type="NCBI Taxonomy" id="692994"/>
    <lineage>
        <taxon>Bacteria</taxon>
        <taxon>Pseudomonadati</taxon>
        <taxon>Bacteroidota</taxon>
        <taxon>Sphingobacteriia</taxon>
        <taxon>Sphingobacteriales</taxon>
        <taxon>Sphingobacteriaceae</taxon>
        <taxon>Mucilaginibacter</taxon>
    </lineage>
</organism>
<dbReference type="EMBL" id="BAAAZC010000004">
    <property type="protein sequence ID" value="GAA3960176.1"/>
    <property type="molecule type" value="Genomic_DNA"/>
</dbReference>
<protein>
    <submittedName>
        <fullName evidence="5">3',5'-cyclic-nucleotide phosphodiesterase</fullName>
    </submittedName>
</protein>
<dbReference type="InterPro" id="IPR000396">
    <property type="entry name" value="Pdiesterase2"/>
</dbReference>
<dbReference type="PRINTS" id="PR00388">
    <property type="entry name" value="PDIESTERASE2"/>
</dbReference>
<gene>
    <name evidence="5" type="ORF">GCM10022210_04800</name>
</gene>